<evidence type="ECO:0000256" key="1">
    <source>
        <dbReference type="SAM" id="MobiDB-lite"/>
    </source>
</evidence>
<accession>A0A226EYP8</accession>
<reference evidence="4 5" key="1">
    <citation type="submission" date="2015-12" db="EMBL/GenBank/DDBJ databases">
        <title>The genome of Folsomia candida.</title>
        <authorList>
            <person name="Faddeeva A."/>
            <person name="Derks M.F."/>
            <person name="Anvar Y."/>
            <person name="Smit S."/>
            <person name="Van Straalen N."/>
            <person name="Roelofs D."/>
        </authorList>
    </citation>
    <scope>NUCLEOTIDE SEQUENCE [LARGE SCALE GENOMIC DNA]</scope>
    <source>
        <strain evidence="4 5">VU population</strain>
        <tissue evidence="4">Whole body</tissue>
    </source>
</reference>
<protein>
    <submittedName>
        <fullName evidence="4">LysM and putative peptidoglycan-binding domain-containing protein 3</fullName>
    </submittedName>
</protein>
<gene>
    <name evidence="4" type="ORF">Fcan01_02073</name>
</gene>
<evidence type="ECO:0000313" key="4">
    <source>
        <dbReference type="EMBL" id="OXA62328.1"/>
    </source>
</evidence>
<dbReference type="Gene3D" id="3.10.350.10">
    <property type="entry name" value="LysM domain"/>
    <property type="match status" value="1"/>
</dbReference>
<dbReference type="PANTHER" id="PTHR20932">
    <property type="entry name" value="LYSM AND PUTATIVE PEPTIDOGLYCAN-BINDING DOMAIN-CONTAINING PROTEIN"/>
    <property type="match status" value="1"/>
</dbReference>
<dbReference type="EMBL" id="LNIX01000001">
    <property type="protein sequence ID" value="OXA62328.1"/>
    <property type="molecule type" value="Genomic_DNA"/>
</dbReference>
<keyword evidence="5" id="KW-1185">Reference proteome</keyword>
<dbReference type="OMA" id="YVFLYSD"/>
<evidence type="ECO:0000259" key="3">
    <source>
        <dbReference type="PROSITE" id="PS51782"/>
    </source>
</evidence>
<dbReference type="CDD" id="cd00118">
    <property type="entry name" value="LysM"/>
    <property type="match status" value="1"/>
</dbReference>
<dbReference type="AlphaFoldDB" id="A0A226EYP8"/>
<dbReference type="InterPro" id="IPR018392">
    <property type="entry name" value="LysM"/>
</dbReference>
<dbReference type="PROSITE" id="PS51782">
    <property type="entry name" value="LYSM"/>
    <property type="match status" value="1"/>
</dbReference>
<dbReference type="InterPro" id="IPR045030">
    <property type="entry name" value="LYSM1-4"/>
</dbReference>
<keyword evidence="2" id="KW-1133">Transmembrane helix</keyword>
<dbReference type="PANTHER" id="PTHR20932:SF13">
    <property type="entry name" value="LD36653P"/>
    <property type="match status" value="1"/>
</dbReference>
<organism evidence="4 5">
    <name type="scientific">Folsomia candida</name>
    <name type="common">Springtail</name>
    <dbReference type="NCBI Taxonomy" id="158441"/>
    <lineage>
        <taxon>Eukaryota</taxon>
        <taxon>Metazoa</taxon>
        <taxon>Ecdysozoa</taxon>
        <taxon>Arthropoda</taxon>
        <taxon>Hexapoda</taxon>
        <taxon>Collembola</taxon>
        <taxon>Entomobryomorpha</taxon>
        <taxon>Isotomoidea</taxon>
        <taxon>Isotomidae</taxon>
        <taxon>Proisotominae</taxon>
        <taxon>Folsomia</taxon>
    </lineage>
</organism>
<feature type="region of interest" description="Disordered" evidence="1">
    <location>
        <begin position="195"/>
        <end position="214"/>
    </location>
</feature>
<evidence type="ECO:0000313" key="5">
    <source>
        <dbReference type="Proteomes" id="UP000198287"/>
    </source>
</evidence>
<name>A0A226EYP8_FOLCA</name>
<dbReference type="STRING" id="158441.A0A226EYP8"/>
<feature type="compositionally biased region" description="Low complexity" evidence="1">
    <location>
        <begin position="195"/>
        <end position="205"/>
    </location>
</feature>
<keyword evidence="2" id="KW-0472">Membrane</keyword>
<dbReference type="Pfam" id="PF01476">
    <property type="entry name" value="LysM"/>
    <property type="match status" value="1"/>
</dbReference>
<proteinExistence type="predicted"/>
<keyword evidence="2" id="KW-0812">Transmembrane</keyword>
<evidence type="ECO:0000256" key="2">
    <source>
        <dbReference type="SAM" id="Phobius"/>
    </source>
</evidence>
<feature type="domain" description="LysM" evidence="3">
    <location>
        <begin position="27"/>
        <end position="71"/>
    </location>
</feature>
<dbReference type="Proteomes" id="UP000198287">
    <property type="component" value="Unassembled WGS sequence"/>
</dbReference>
<comment type="caution">
    <text evidence="4">The sequence shown here is derived from an EMBL/GenBank/DDBJ whole genome shotgun (WGS) entry which is preliminary data.</text>
</comment>
<sequence length="214" mass="24200">MATKRGDKSKHELVTLANNKRREDEYIERLVLSSDTLQGIALLYNTSVAELKKLNHLHKDTDLHGRRIIKVPSRGILVDLTDAPPSPPLHVRDDGNSEESDEESTNGQIYLSNVDTALQEIREKAETVAANSVVLQTSNSNETLLTRKDLLAFQSKNEDIAWWKIALPCIGVLFVLPYLYYLYLEHLEYIHHTHSNASSSTTNDSVTPHSQLHY</sequence>
<dbReference type="InterPro" id="IPR036779">
    <property type="entry name" value="LysM_dom_sf"/>
</dbReference>
<dbReference type="OrthoDB" id="538216at2759"/>
<feature type="transmembrane region" description="Helical" evidence="2">
    <location>
        <begin position="161"/>
        <end position="183"/>
    </location>
</feature>
<feature type="region of interest" description="Disordered" evidence="1">
    <location>
        <begin position="79"/>
        <end position="107"/>
    </location>
</feature>
<dbReference type="SUPFAM" id="SSF54106">
    <property type="entry name" value="LysM domain"/>
    <property type="match status" value="1"/>
</dbReference>